<protein>
    <submittedName>
        <fullName evidence="2">Uncharacterized protein</fullName>
    </submittedName>
</protein>
<feature type="transmembrane region" description="Helical" evidence="1">
    <location>
        <begin position="7"/>
        <end position="26"/>
    </location>
</feature>
<accession>A0ABU1NTL9</accession>
<comment type="caution">
    <text evidence="2">The sequence shown here is derived from an EMBL/GenBank/DDBJ whole genome shotgun (WGS) entry which is preliminary data.</text>
</comment>
<keyword evidence="1" id="KW-1133">Transmembrane helix</keyword>
<gene>
    <name evidence="2" type="ORF">J2736_002017</name>
</gene>
<keyword evidence="1" id="KW-0812">Transmembrane</keyword>
<evidence type="ECO:0000256" key="1">
    <source>
        <dbReference type="SAM" id="Phobius"/>
    </source>
</evidence>
<evidence type="ECO:0000313" key="3">
    <source>
        <dbReference type="Proteomes" id="UP001267290"/>
    </source>
</evidence>
<reference evidence="2 3" key="1">
    <citation type="submission" date="2023-07" db="EMBL/GenBank/DDBJ databases">
        <title>Sorghum-associated microbial communities from plants grown in Nebraska, USA.</title>
        <authorList>
            <person name="Schachtman D."/>
        </authorList>
    </citation>
    <scope>NUCLEOTIDE SEQUENCE [LARGE SCALE GENOMIC DNA]</scope>
    <source>
        <strain evidence="2 3">CC258</strain>
    </source>
</reference>
<sequence>MKLPYRVGYLVTVFWLFFVAYGFINFDSDNESSKVDFVMLSAFTGLILFPIYFVSVYVYYRLFKRTS</sequence>
<proteinExistence type="predicted"/>
<dbReference type="Proteomes" id="UP001267290">
    <property type="component" value="Unassembled WGS sequence"/>
</dbReference>
<keyword evidence="1" id="KW-0472">Membrane</keyword>
<dbReference type="EMBL" id="JAVDSB010000002">
    <property type="protein sequence ID" value="MDR6550830.1"/>
    <property type="molecule type" value="Genomic_DNA"/>
</dbReference>
<evidence type="ECO:0000313" key="2">
    <source>
        <dbReference type="EMBL" id="MDR6550830.1"/>
    </source>
</evidence>
<organism evidence="2 3">
    <name type="scientific">Paenibacillus qinlingensis</name>
    <dbReference type="NCBI Taxonomy" id="1837343"/>
    <lineage>
        <taxon>Bacteria</taxon>
        <taxon>Bacillati</taxon>
        <taxon>Bacillota</taxon>
        <taxon>Bacilli</taxon>
        <taxon>Bacillales</taxon>
        <taxon>Paenibacillaceae</taxon>
        <taxon>Paenibacillus</taxon>
    </lineage>
</organism>
<keyword evidence="3" id="KW-1185">Reference proteome</keyword>
<name>A0ABU1NTL9_9BACL</name>
<feature type="transmembrane region" description="Helical" evidence="1">
    <location>
        <begin position="38"/>
        <end position="60"/>
    </location>
</feature>